<protein>
    <submittedName>
        <fullName evidence="2">Uncharacterized protein</fullName>
    </submittedName>
</protein>
<keyword evidence="1" id="KW-0812">Transmembrane</keyword>
<dbReference type="EMBL" id="CAJNBJ010000016">
    <property type="protein sequence ID" value="CAE6747474.1"/>
    <property type="molecule type" value="Genomic_DNA"/>
</dbReference>
<keyword evidence="1" id="KW-0472">Membrane</keyword>
<organism evidence="2 3">
    <name type="scientific">Nitrospira defluvii</name>
    <dbReference type="NCBI Taxonomy" id="330214"/>
    <lineage>
        <taxon>Bacteria</taxon>
        <taxon>Pseudomonadati</taxon>
        <taxon>Nitrospirota</taxon>
        <taxon>Nitrospiria</taxon>
        <taxon>Nitrospirales</taxon>
        <taxon>Nitrospiraceae</taxon>
        <taxon>Nitrospira</taxon>
    </lineage>
</organism>
<sequence length="159" mass="16685">MVDTGVSFGVGLLMGGLGLMFAWGLLWFVVGAIGLARGTSGWAIFMSSVSSTTIAALSLTGVFWAIDAARLGSSALHLGLAGFPMALLVAAACRLEDGRRIGPAFVEGSVLMFQQLLGPHQEEAGGCGHCHEQPVEEHPCQQKPCFEQSCHEKPCEGKP</sequence>
<feature type="transmembrane region" description="Helical" evidence="1">
    <location>
        <begin position="6"/>
        <end position="30"/>
    </location>
</feature>
<proteinExistence type="predicted"/>
<feature type="transmembrane region" description="Helical" evidence="1">
    <location>
        <begin position="42"/>
        <end position="66"/>
    </location>
</feature>
<keyword evidence="3" id="KW-1185">Reference proteome</keyword>
<name>A0ABM8RDT8_9BACT</name>
<accession>A0ABM8RDT8</accession>
<evidence type="ECO:0000313" key="3">
    <source>
        <dbReference type="Proteomes" id="UP000675880"/>
    </source>
</evidence>
<evidence type="ECO:0000313" key="2">
    <source>
        <dbReference type="EMBL" id="CAE6747474.1"/>
    </source>
</evidence>
<reference evidence="2 3" key="1">
    <citation type="submission" date="2021-02" db="EMBL/GenBank/DDBJ databases">
        <authorList>
            <person name="Han P."/>
        </authorList>
    </citation>
    <scope>NUCLEOTIDE SEQUENCE [LARGE SCALE GENOMIC DNA]</scope>
    <source>
        <strain evidence="2">Candidatus Nitrospira sp. ZN2</strain>
    </source>
</reference>
<gene>
    <name evidence="2" type="ORF">NSPZN2_30004</name>
</gene>
<keyword evidence="1" id="KW-1133">Transmembrane helix</keyword>
<dbReference type="RefSeq" id="WP_213042227.1">
    <property type="nucleotide sequence ID" value="NZ_CAJNBJ010000016.1"/>
</dbReference>
<feature type="transmembrane region" description="Helical" evidence="1">
    <location>
        <begin position="72"/>
        <end position="93"/>
    </location>
</feature>
<dbReference type="Proteomes" id="UP000675880">
    <property type="component" value="Unassembled WGS sequence"/>
</dbReference>
<evidence type="ECO:0000256" key="1">
    <source>
        <dbReference type="SAM" id="Phobius"/>
    </source>
</evidence>
<comment type="caution">
    <text evidence="2">The sequence shown here is derived from an EMBL/GenBank/DDBJ whole genome shotgun (WGS) entry which is preliminary data.</text>
</comment>